<feature type="non-terminal residue" evidence="1">
    <location>
        <position position="1"/>
    </location>
</feature>
<dbReference type="AlphaFoldDB" id="A0A2M7QHK5"/>
<evidence type="ECO:0000313" key="2">
    <source>
        <dbReference type="Proteomes" id="UP000229401"/>
    </source>
</evidence>
<dbReference type="EMBL" id="PFLI01000142">
    <property type="protein sequence ID" value="PIY71804.1"/>
    <property type="molecule type" value="Genomic_DNA"/>
</dbReference>
<protein>
    <submittedName>
        <fullName evidence="1">Uncharacterized protein</fullName>
    </submittedName>
</protein>
<organism evidence="1 2">
    <name type="scientific">Candidatus Roizmanbacteria bacterium CG_4_10_14_0_8_um_filter_33_9</name>
    <dbReference type="NCBI Taxonomy" id="1974826"/>
    <lineage>
        <taxon>Bacteria</taxon>
        <taxon>Candidatus Roizmaniibacteriota</taxon>
    </lineage>
</organism>
<reference evidence="2" key="1">
    <citation type="submission" date="2017-09" db="EMBL/GenBank/DDBJ databases">
        <title>Depth-based differentiation of microbial function through sediment-hosted aquifers and enrichment of novel symbionts in the deep terrestrial subsurface.</title>
        <authorList>
            <person name="Probst A.J."/>
            <person name="Ladd B."/>
            <person name="Jarett J.K."/>
            <person name="Geller-Mcgrath D.E."/>
            <person name="Sieber C.M.K."/>
            <person name="Emerson J.B."/>
            <person name="Anantharaman K."/>
            <person name="Thomas B.C."/>
            <person name="Malmstrom R."/>
            <person name="Stieglmeier M."/>
            <person name="Klingl A."/>
            <person name="Woyke T."/>
            <person name="Ryan C.M."/>
            <person name="Banfield J.F."/>
        </authorList>
    </citation>
    <scope>NUCLEOTIDE SEQUENCE [LARGE SCALE GENOMIC DNA]</scope>
</reference>
<sequence length="368" mass="40813">KPTWSGEWMGEMWPLQTGIHYDVSKGMHIDANGNPLTDIQKIFNFSGKPTLVDITLDADYAAIYAGRGEETYRGLPKYTGYFAGERGASVEQIEQLTILRPEFDAGCDPNDFQTAANLKAFRQSVREFRDNEGARNGDRQIEWYNPETNTFEIIQGQLVAEMAKAGIEMPFIDKMPAGYPLTGRQVASKLGGLESQWIFDPETADWNYEAWNFAPNVTYVLGVGHFDTKGNILVGKERVDSSSPLSVFDFTQAVNPDLMFSSMKAPGKLPASLWVRVGGDDTDTMHPQSIYTSGNGDVTVDPNASMLPKAEQAKLVIVDQNACAPLESSDAMTRFAEQLAQDEKSNHPGFIVRFWNAIQQVFQDVPAN</sequence>
<evidence type="ECO:0000313" key="1">
    <source>
        <dbReference type="EMBL" id="PIY71804.1"/>
    </source>
</evidence>
<name>A0A2M7QHK5_9BACT</name>
<gene>
    <name evidence="1" type="ORF">COY87_04250</name>
</gene>
<accession>A0A2M7QHK5</accession>
<proteinExistence type="predicted"/>
<comment type="caution">
    <text evidence="1">The sequence shown here is derived from an EMBL/GenBank/DDBJ whole genome shotgun (WGS) entry which is preliminary data.</text>
</comment>
<dbReference type="Proteomes" id="UP000229401">
    <property type="component" value="Unassembled WGS sequence"/>
</dbReference>